<evidence type="ECO:0000256" key="12">
    <source>
        <dbReference type="ARBA" id="ARBA00023012"/>
    </source>
</evidence>
<evidence type="ECO:0000256" key="6">
    <source>
        <dbReference type="ARBA" id="ARBA00022679"/>
    </source>
</evidence>
<dbReference type="SMART" id="SM00387">
    <property type="entry name" value="HATPase_c"/>
    <property type="match status" value="1"/>
</dbReference>
<evidence type="ECO:0000256" key="1">
    <source>
        <dbReference type="ARBA" id="ARBA00000085"/>
    </source>
</evidence>
<dbReference type="PROSITE" id="PS50885">
    <property type="entry name" value="HAMP"/>
    <property type="match status" value="1"/>
</dbReference>
<evidence type="ECO:0000256" key="10">
    <source>
        <dbReference type="ARBA" id="ARBA00022840"/>
    </source>
</evidence>
<reference evidence="17 18" key="1">
    <citation type="submission" date="2023-07" db="EMBL/GenBank/DDBJ databases">
        <title>Genomic Encyclopedia of Type Strains, Phase IV (KMG-IV): sequencing the most valuable type-strain genomes for metagenomic binning, comparative biology and taxonomic classification.</title>
        <authorList>
            <person name="Goeker M."/>
        </authorList>
    </citation>
    <scope>NUCLEOTIDE SEQUENCE [LARGE SCALE GENOMIC DNA]</scope>
    <source>
        <strain evidence="17 18">DSM 17723</strain>
    </source>
</reference>
<dbReference type="InterPro" id="IPR003661">
    <property type="entry name" value="HisK_dim/P_dom"/>
</dbReference>
<dbReference type="Proteomes" id="UP001232245">
    <property type="component" value="Unassembled WGS sequence"/>
</dbReference>
<evidence type="ECO:0000256" key="14">
    <source>
        <dbReference type="SAM" id="Phobius"/>
    </source>
</evidence>
<dbReference type="PRINTS" id="PR00344">
    <property type="entry name" value="BCTRLSENSOR"/>
</dbReference>
<organism evidence="17 18">
    <name type="scientific">Metabacillus niabensis</name>
    <dbReference type="NCBI Taxonomy" id="324854"/>
    <lineage>
        <taxon>Bacteria</taxon>
        <taxon>Bacillati</taxon>
        <taxon>Bacillota</taxon>
        <taxon>Bacilli</taxon>
        <taxon>Bacillales</taxon>
        <taxon>Bacillaceae</taxon>
        <taxon>Metabacillus</taxon>
    </lineage>
</organism>
<dbReference type="InterPro" id="IPR003660">
    <property type="entry name" value="HAMP_dom"/>
</dbReference>
<evidence type="ECO:0000256" key="5">
    <source>
        <dbReference type="ARBA" id="ARBA00022553"/>
    </source>
</evidence>
<feature type="domain" description="Histidine kinase" evidence="15">
    <location>
        <begin position="220"/>
        <end position="438"/>
    </location>
</feature>
<keyword evidence="11 14" id="KW-1133">Transmembrane helix</keyword>
<evidence type="ECO:0000256" key="8">
    <source>
        <dbReference type="ARBA" id="ARBA00022741"/>
    </source>
</evidence>
<sequence>MKTLRIRKFTVICLFLLLLFPWLFFVAAQVLETKTLGFGISDKQKADIKETVQLIETNSKNWKDPVWQNRLNKHLENTNMNVLLQSALNETIYQSVSNHEQSFMKSEQFSLIEDGQVTGKVTIYYSNSRLKQIIAAFVGLIVAFFIVGYFMRRNILIPLEKMSNCARKIAEGDLDVQLPSSEITEIAEVRDGFHVMVAGLKKSFQKQVEMEAERRFIIASVAHDLRTPLFALRGYLDGLEKGIATSPEKQAKYIAVCKEKSAQLDRLVEDLFTYTKTEYSEIEFNENKVDFTHVLKKAIDSIKPQAQLKYISITEGNFPNHCMINGDAHLLERALNNLLDNAVRHSPTKGRIFIHCYQESDRVYFTIRDTGKGFSADELHHVFEPLYRGEVSRNYSTGGFGLGLTISQRIIRQHGGDIIAENDKEGGALLTGWVPLAG</sequence>
<comment type="subcellular location">
    <subcellularLocation>
        <location evidence="2">Cell membrane</location>
        <topology evidence="2">Multi-pass membrane protein</topology>
    </subcellularLocation>
</comment>
<dbReference type="SMART" id="SM00388">
    <property type="entry name" value="HisKA"/>
    <property type="match status" value="1"/>
</dbReference>
<dbReference type="PROSITE" id="PS50109">
    <property type="entry name" value="HIS_KIN"/>
    <property type="match status" value="1"/>
</dbReference>
<keyword evidence="12" id="KW-0902">Two-component regulatory system</keyword>
<keyword evidence="13 14" id="KW-0472">Membrane</keyword>
<dbReference type="CDD" id="cd06225">
    <property type="entry name" value="HAMP"/>
    <property type="match status" value="1"/>
</dbReference>
<keyword evidence="7 14" id="KW-0812">Transmembrane</keyword>
<dbReference type="SUPFAM" id="SSF47384">
    <property type="entry name" value="Homodimeric domain of signal transducing histidine kinase"/>
    <property type="match status" value="1"/>
</dbReference>
<dbReference type="Pfam" id="PF00512">
    <property type="entry name" value="HisKA"/>
    <property type="match status" value="1"/>
</dbReference>
<evidence type="ECO:0000256" key="2">
    <source>
        <dbReference type="ARBA" id="ARBA00004651"/>
    </source>
</evidence>
<name>A0ABT9Z0R1_9BACI</name>
<evidence type="ECO:0000313" key="17">
    <source>
        <dbReference type="EMBL" id="MDQ0225834.1"/>
    </source>
</evidence>
<keyword evidence="6" id="KW-0808">Transferase</keyword>
<comment type="catalytic activity">
    <reaction evidence="1">
        <text>ATP + protein L-histidine = ADP + protein N-phospho-L-histidine.</text>
        <dbReference type="EC" id="2.7.13.3"/>
    </reaction>
</comment>
<dbReference type="EMBL" id="JAUSTZ010000003">
    <property type="protein sequence ID" value="MDQ0225834.1"/>
    <property type="molecule type" value="Genomic_DNA"/>
</dbReference>
<evidence type="ECO:0000256" key="7">
    <source>
        <dbReference type="ARBA" id="ARBA00022692"/>
    </source>
</evidence>
<keyword evidence="18" id="KW-1185">Reference proteome</keyword>
<dbReference type="InterPro" id="IPR050398">
    <property type="entry name" value="HssS/ArlS-like"/>
</dbReference>
<dbReference type="CDD" id="cd00082">
    <property type="entry name" value="HisKA"/>
    <property type="match status" value="1"/>
</dbReference>
<dbReference type="InterPro" id="IPR004358">
    <property type="entry name" value="Sig_transdc_His_kin-like_C"/>
</dbReference>
<dbReference type="PANTHER" id="PTHR45528">
    <property type="entry name" value="SENSOR HISTIDINE KINASE CPXA"/>
    <property type="match status" value="1"/>
</dbReference>
<keyword evidence="4" id="KW-1003">Cell membrane</keyword>
<keyword evidence="9 17" id="KW-0418">Kinase</keyword>
<dbReference type="EC" id="2.7.13.3" evidence="3"/>
<dbReference type="SUPFAM" id="SSF158472">
    <property type="entry name" value="HAMP domain-like"/>
    <property type="match status" value="1"/>
</dbReference>
<dbReference type="GO" id="GO:0016301">
    <property type="term" value="F:kinase activity"/>
    <property type="evidence" value="ECO:0007669"/>
    <property type="project" value="UniProtKB-KW"/>
</dbReference>
<evidence type="ECO:0000313" key="18">
    <source>
        <dbReference type="Proteomes" id="UP001232245"/>
    </source>
</evidence>
<dbReference type="PANTHER" id="PTHR45528:SF1">
    <property type="entry name" value="SENSOR HISTIDINE KINASE CPXA"/>
    <property type="match status" value="1"/>
</dbReference>
<dbReference type="Pfam" id="PF02518">
    <property type="entry name" value="HATPase_c"/>
    <property type="match status" value="1"/>
</dbReference>
<dbReference type="Gene3D" id="6.10.340.10">
    <property type="match status" value="1"/>
</dbReference>
<comment type="caution">
    <text evidence="17">The sequence shown here is derived from an EMBL/GenBank/DDBJ whole genome shotgun (WGS) entry which is preliminary data.</text>
</comment>
<keyword evidence="5" id="KW-0597">Phosphoprotein</keyword>
<dbReference type="InterPro" id="IPR036097">
    <property type="entry name" value="HisK_dim/P_sf"/>
</dbReference>
<accession>A0ABT9Z0R1</accession>
<evidence type="ECO:0000256" key="13">
    <source>
        <dbReference type="ARBA" id="ARBA00023136"/>
    </source>
</evidence>
<dbReference type="RefSeq" id="WP_174880159.1">
    <property type="nucleotide sequence ID" value="NZ_CADEPK010000108.1"/>
</dbReference>
<gene>
    <name evidence="17" type="ORF">J2S02_002178</name>
</gene>
<dbReference type="InterPro" id="IPR036890">
    <property type="entry name" value="HATPase_C_sf"/>
</dbReference>
<dbReference type="InterPro" id="IPR005467">
    <property type="entry name" value="His_kinase_dom"/>
</dbReference>
<evidence type="ECO:0000256" key="3">
    <source>
        <dbReference type="ARBA" id="ARBA00012438"/>
    </source>
</evidence>
<evidence type="ECO:0000256" key="4">
    <source>
        <dbReference type="ARBA" id="ARBA00022475"/>
    </source>
</evidence>
<proteinExistence type="predicted"/>
<evidence type="ECO:0000259" key="16">
    <source>
        <dbReference type="PROSITE" id="PS50885"/>
    </source>
</evidence>
<dbReference type="Gene3D" id="1.10.287.130">
    <property type="match status" value="1"/>
</dbReference>
<dbReference type="SMART" id="SM00304">
    <property type="entry name" value="HAMP"/>
    <property type="match status" value="1"/>
</dbReference>
<keyword evidence="10" id="KW-0067">ATP-binding</keyword>
<feature type="transmembrane region" description="Helical" evidence="14">
    <location>
        <begin position="133"/>
        <end position="151"/>
    </location>
</feature>
<dbReference type="Pfam" id="PF00672">
    <property type="entry name" value="HAMP"/>
    <property type="match status" value="1"/>
</dbReference>
<evidence type="ECO:0000256" key="9">
    <source>
        <dbReference type="ARBA" id="ARBA00022777"/>
    </source>
</evidence>
<dbReference type="SUPFAM" id="SSF55874">
    <property type="entry name" value="ATPase domain of HSP90 chaperone/DNA topoisomerase II/histidine kinase"/>
    <property type="match status" value="1"/>
</dbReference>
<evidence type="ECO:0000259" key="15">
    <source>
        <dbReference type="PROSITE" id="PS50109"/>
    </source>
</evidence>
<dbReference type="Gene3D" id="3.30.565.10">
    <property type="entry name" value="Histidine kinase-like ATPase, C-terminal domain"/>
    <property type="match status" value="1"/>
</dbReference>
<feature type="domain" description="HAMP" evidence="16">
    <location>
        <begin position="153"/>
        <end position="205"/>
    </location>
</feature>
<protein>
    <recommendedName>
        <fullName evidence="3">histidine kinase</fullName>
        <ecNumber evidence="3">2.7.13.3</ecNumber>
    </recommendedName>
</protein>
<keyword evidence="8" id="KW-0547">Nucleotide-binding</keyword>
<evidence type="ECO:0000256" key="11">
    <source>
        <dbReference type="ARBA" id="ARBA00022989"/>
    </source>
</evidence>
<dbReference type="InterPro" id="IPR003594">
    <property type="entry name" value="HATPase_dom"/>
</dbReference>